<dbReference type="KEGG" id="nkf:Nkreftii_002535"/>
<organism evidence="1 2">
    <name type="scientific">Candidatus Nitrospira kreftii</name>
    <dbReference type="NCBI Taxonomy" id="2652173"/>
    <lineage>
        <taxon>Bacteria</taxon>
        <taxon>Pseudomonadati</taxon>
        <taxon>Nitrospirota</taxon>
        <taxon>Nitrospiria</taxon>
        <taxon>Nitrospirales</taxon>
        <taxon>Nitrospiraceae</taxon>
        <taxon>Nitrospira</taxon>
    </lineage>
</organism>
<proteinExistence type="predicted"/>
<evidence type="ECO:0000313" key="1">
    <source>
        <dbReference type="EMBL" id="QPD04761.1"/>
    </source>
</evidence>
<reference evidence="1 2" key="1">
    <citation type="journal article" date="2020" name="ISME J.">
        <title>Enrichment and physiological characterization of a novel comammox Nitrospira indicates ammonium inhibition of complete nitrification.</title>
        <authorList>
            <person name="Sakoula D."/>
            <person name="Koch H."/>
            <person name="Frank J."/>
            <person name="Jetten M.S.M."/>
            <person name="van Kessel M.A.H.J."/>
            <person name="Lucker S."/>
        </authorList>
    </citation>
    <scope>NUCLEOTIDE SEQUENCE [LARGE SCALE GENOMIC DNA]</scope>
    <source>
        <strain evidence="1">Comreactor17</strain>
    </source>
</reference>
<sequence length="122" mass="13862">MPWVGTSSAGQFACTTASERTLKDLRIKRKGQPVFVLGHVLARQEQEAIFEVFNDRLAVVKFHDGGLVGYDPRELLLPTDIDEHGVPYFEIRPCRSCEILFPLTMEECDSDQEPDRCPDCMM</sequence>
<dbReference type="Proteomes" id="UP000593737">
    <property type="component" value="Chromosome"/>
</dbReference>
<evidence type="ECO:0000313" key="2">
    <source>
        <dbReference type="Proteomes" id="UP000593737"/>
    </source>
</evidence>
<dbReference type="AlphaFoldDB" id="A0A7S8FFG8"/>
<name>A0A7S8FFG8_9BACT</name>
<dbReference type="EMBL" id="CP047423">
    <property type="protein sequence ID" value="QPD04761.1"/>
    <property type="molecule type" value="Genomic_DNA"/>
</dbReference>
<gene>
    <name evidence="1" type="ORF">Nkreftii_002535</name>
</gene>
<protein>
    <submittedName>
        <fullName evidence="1">Uncharacterized protein</fullName>
    </submittedName>
</protein>
<accession>A0A7S8FFG8</accession>